<evidence type="ECO:0000256" key="1">
    <source>
        <dbReference type="SAM" id="Phobius"/>
    </source>
</evidence>
<feature type="transmembrane region" description="Helical" evidence="1">
    <location>
        <begin position="6"/>
        <end position="28"/>
    </location>
</feature>
<keyword evidence="3" id="KW-1185">Reference proteome</keyword>
<organism evidence="2 3">
    <name type="scientific">Anaerobaca lacustris</name>
    <dbReference type="NCBI Taxonomy" id="3044600"/>
    <lineage>
        <taxon>Bacteria</taxon>
        <taxon>Pseudomonadati</taxon>
        <taxon>Planctomycetota</taxon>
        <taxon>Phycisphaerae</taxon>
        <taxon>Sedimentisphaerales</taxon>
        <taxon>Anaerobacaceae</taxon>
        <taxon>Anaerobaca</taxon>
    </lineage>
</organism>
<comment type="caution">
    <text evidence="2">The sequence shown here is derived from an EMBL/GenBank/DDBJ whole genome shotgun (WGS) entry which is preliminary data.</text>
</comment>
<protein>
    <recommendedName>
        <fullName evidence="4">YggT family protein</fullName>
    </recommendedName>
</protein>
<dbReference type="EMBL" id="JASCXX010000009">
    <property type="protein sequence ID" value="MDI6449145.1"/>
    <property type="molecule type" value="Genomic_DNA"/>
</dbReference>
<feature type="transmembrane region" description="Helical" evidence="1">
    <location>
        <begin position="74"/>
        <end position="95"/>
    </location>
</feature>
<reference evidence="2" key="1">
    <citation type="submission" date="2023-05" db="EMBL/GenBank/DDBJ databases">
        <title>Anaerotaeda fermentans gen. nov., sp. nov., a novel anaerobic planctomycete of the new family within the order Sedimentisphaerales isolated from Taman Peninsula, Russia.</title>
        <authorList>
            <person name="Khomyakova M.A."/>
            <person name="Merkel A.Y."/>
            <person name="Slobodkin A.I."/>
        </authorList>
    </citation>
    <scope>NUCLEOTIDE SEQUENCE</scope>
    <source>
        <strain evidence="2">M17dextr</strain>
    </source>
</reference>
<sequence length="100" mass="11420">MGLLTNLILGLGHLLLVAVDLLFVLLLARMLSYRWHSRWLMAVNAAGKPYLDWLTGRIERTLRRVGQKAPSERIVLFVAMVAISLMRLLFTGWLAGKRYL</sequence>
<proteinExistence type="predicted"/>
<gene>
    <name evidence="2" type="ORF">QJ522_08820</name>
</gene>
<name>A0AAW6TU96_9BACT</name>
<evidence type="ECO:0000313" key="2">
    <source>
        <dbReference type="EMBL" id="MDI6449145.1"/>
    </source>
</evidence>
<keyword evidence="1" id="KW-0472">Membrane</keyword>
<evidence type="ECO:0000313" key="3">
    <source>
        <dbReference type="Proteomes" id="UP001431776"/>
    </source>
</evidence>
<keyword evidence="1" id="KW-1133">Transmembrane helix</keyword>
<accession>A0AAW6TU96</accession>
<dbReference type="AlphaFoldDB" id="A0AAW6TU96"/>
<dbReference type="RefSeq" id="WP_349244554.1">
    <property type="nucleotide sequence ID" value="NZ_JASCXX010000009.1"/>
</dbReference>
<evidence type="ECO:0008006" key="4">
    <source>
        <dbReference type="Google" id="ProtNLM"/>
    </source>
</evidence>
<dbReference type="Proteomes" id="UP001431776">
    <property type="component" value="Unassembled WGS sequence"/>
</dbReference>
<keyword evidence="1" id="KW-0812">Transmembrane</keyword>